<dbReference type="HAMAP" id="MF_01488">
    <property type="entry name" value="RecD2"/>
    <property type="match status" value="1"/>
</dbReference>
<dbReference type="PANTHER" id="PTHR43788:SF6">
    <property type="entry name" value="DNA HELICASE B"/>
    <property type="match status" value="1"/>
</dbReference>
<dbReference type="PANTHER" id="PTHR43788">
    <property type="entry name" value="DNA2/NAM7 HELICASE FAMILY MEMBER"/>
    <property type="match status" value="1"/>
</dbReference>
<feature type="domain" description="ATP-dependent RecD2 DNA helicase OB-fold" evidence="8">
    <location>
        <begin position="5"/>
        <end position="82"/>
    </location>
</feature>
<comment type="function">
    <text evidence="3">DNA-dependent ATPase and ATP-dependent 5'-3' DNA helicase. Has no activity on blunt DNA or DNA with 3'-overhangs, requires at least 10 bases of 5'-ssDNA for helicase activity.</text>
</comment>
<dbReference type="Pfam" id="PF13538">
    <property type="entry name" value="UvrD_C_2"/>
    <property type="match status" value="1"/>
</dbReference>
<sequence length="810" mass="90458">MTYFFSGSIERVIFENPSNFYKIILLAIEETDCPDFDDLDIIVTGTVAEVIEGEDYTFFGELVTHPRYGQQLAISHYERAKPSTKSLVKYFSSDHFKGIGRKTAERIVETYGSDETIDQILAAPEKLETIQGLSKKARENFLEKLRANYGTEMILAKLAEYGIPNKLAFQIQDTYKETTLQVIEENPYQLVSDIHGLGFKLADRIAESLDIASDAPERFRAGLLHSLLQRSMETGDTYVEARDLLEACLMLLEEARPVELSPEAVAAELGHLIETGSVQQIDTKIFNNSLYFSEEGIQKHLNRLLNQVPQETFTPEAIRAELVELEKQFGIQYDPLQVSAITEAINQPVFVLTGGPGTGKTTIINGLIAVYARLHGINLTRSTGDLPIMLAAPTGRAARRMNELTGLPAATIHRHLGLTGDSADEVSYLSDYLDAELLIVDEFSMVDTWLANQLLTHVSPNTQLILVGDSDQLPSVNPGQVLADLLKVKTIPHIALKTIYRQTQDSTIVSLANDIRQGQLPPDFRDKKADRSYFEVLPEQIPQMVSRIVSAAIKSGIPSRDIQILAPMYKGAAGIDQLNLLMQEQLNPLANEQLSFAFNDLSFRQGDKVIHLVNDAEANIFNGDLGYITNLLPAKYSDSKQDEISISFDGNEITYPRNEWYKITLAYAMSIHKSQGSEFPVVILPLVNANRRMLQRNLLYTAITRSKSKLILLGHYSAFEHATQTRGTARKTYLIERFGPIESLEEQSQRESTSVSVPEDQPASTRPDQAEAPAQALTDPTEYRLTPDNYLTIDPMIGLDEELIAQFFKS</sequence>
<organism evidence="9 10">
    <name type="scientific">Streptococcus rupicaprae</name>
    <dbReference type="NCBI Taxonomy" id="759619"/>
    <lineage>
        <taxon>Bacteria</taxon>
        <taxon>Bacillati</taxon>
        <taxon>Bacillota</taxon>
        <taxon>Bacilli</taxon>
        <taxon>Lactobacillales</taxon>
        <taxon>Streptococcaceae</taxon>
        <taxon>Streptococcus</taxon>
    </lineage>
</organism>
<reference evidence="9 10" key="1">
    <citation type="submission" date="2024-06" db="EMBL/GenBank/DDBJ databases">
        <title>Genomic Encyclopedia of Type Strains, Phase IV (KMG-IV): sequencing the most valuable type-strain genomes for metagenomic binning, comparative biology and taxonomic classification.</title>
        <authorList>
            <person name="Goeker M."/>
        </authorList>
    </citation>
    <scope>NUCLEOTIDE SEQUENCE [LARGE SCALE GENOMIC DNA]</scope>
    <source>
        <strain evidence="9 10">DSM 28303</strain>
    </source>
</reference>
<name>A0ABV2FEP0_9STRE</name>
<dbReference type="InterPro" id="IPR055446">
    <property type="entry name" value="RecD2_N_OB"/>
</dbReference>
<dbReference type="Pfam" id="PF14490">
    <property type="entry name" value="HHH_RecD2"/>
    <property type="match status" value="1"/>
</dbReference>
<comment type="similarity">
    <text evidence="3">Belongs to the RecD family. RecD2 subfamily.</text>
</comment>
<feature type="domain" description="UvrD-like helicase C-terminal" evidence="5">
    <location>
        <begin position="665"/>
        <end position="713"/>
    </location>
</feature>
<evidence type="ECO:0000256" key="4">
    <source>
        <dbReference type="SAM" id="MobiDB-lite"/>
    </source>
</evidence>
<dbReference type="InterPro" id="IPR027417">
    <property type="entry name" value="P-loop_NTPase"/>
</dbReference>
<feature type="domain" description="ATP-dependent RecD2 DNA helicase SH3" evidence="7">
    <location>
        <begin position="578"/>
        <end position="648"/>
    </location>
</feature>
<keyword evidence="3" id="KW-0347">Helicase</keyword>
<dbReference type="EMBL" id="JBEPLO010000001">
    <property type="protein sequence ID" value="MET3557027.1"/>
    <property type="molecule type" value="Genomic_DNA"/>
</dbReference>
<dbReference type="SUPFAM" id="SSF52540">
    <property type="entry name" value="P-loop containing nucleoside triphosphate hydrolases"/>
    <property type="match status" value="2"/>
</dbReference>
<dbReference type="InterPro" id="IPR006345">
    <property type="entry name" value="RecD2"/>
</dbReference>
<feature type="region of interest" description="Disordered" evidence="4">
    <location>
        <begin position="744"/>
        <end position="785"/>
    </location>
</feature>
<keyword evidence="1 3" id="KW-0547">Nucleotide-binding</keyword>
<dbReference type="InterPro" id="IPR029493">
    <property type="entry name" value="RecD2-like_HHH"/>
</dbReference>
<evidence type="ECO:0000259" key="6">
    <source>
        <dbReference type="Pfam" id="PF14490"/>
    </source>
</evidence>
<dbReference type="NCBIfam" id="TIGR01448">
    <property type="entry name" value="recD_rel"/>
    <property type="match status" value="1"/>
</dbReference>
<feature type="compositionally biased region" description="Polar residues" evidence="4">
    <location>
        <begin position="750"/>
        <end position="767"/>
    </location>
</feature>
<keyword evidence="10" id="KW-1185">Reference proteome</keyword>
<dbReference type="InterPro" id="IPR041451">
    <property type="entry name" value="RecD2_SH13"/>
</dbReference>
<gene>
    <name evidence="3" type="primary">recD2</name>
    <name evidence="9" type="ORF">ABID29_000136</name>
</gene>
<dbReference type="InterPro" id="IPR027785">
    <property type="entry name" value="UvrD-like_helicase_C"/>
</dbReference>
<dbReference type="Pfam" id="PF13245">
    <property type="entry name" value="AAA_19"/>
    <property type="match status" value="1"/>
</dbReference>
<dbReference type="Gene3D" id="2.30.30.940">
    <property type="match status" value="1"/>
</dbReference>
<evidence type="ECO:0000256" key="2">
    <source>
        <dbReference type="ARBA" id="ARBA00022840"/>
    </source>
</evidence>
<feature type="domain" description="ATP-dependent RecD2 DNA helicase-like helix-hairpin-helix" evidence="6">
    <location>
        <begin position="148"/>
        <end position="238"/>
    </location>
</feature>
<evidence type="ECO:0000256" key="1">
    <source>
        <dbReference type="ARBA" id="ARBA00022741"/>
    </source>
</evidence>
<keyword evidence="3" id="KW-0413">Isomerase</keyword>
<dbReference type="RefSeq" id="WP_354363700.1">
    <property type="nucleotide sequence ID" value="NZ_JBEPLO010000001.1"/>
</dbReference>
<keyword evidence="2 3" id="KW-0067">ATP-binding</keyword>
<accession>A0ABV2FEP0</accession>
<comment type="catalytic activity">
    <reaction evidence="3">
        <text>ATP + H2O = ADP + phosphate + H(+)</text>
        <dbReference type="Rhea" id="RHEA:13065"/>
        <dbReference type="ChEBI" id="CHEBI:15377"/>
        <dbReference type="ChEBI" id="CHEBI:15378"/>
        <dbReference type="ChEBI" id="CHEBI:30616"/>
        <dbReference type="ChEBI" id="CHEBI:43474"/>
        <dbReference type="ChEBI" id="CHEBI:456216"/>
        <dbReference type="EC" id="5.6.2.3"/>
    </reaction>
</comment>
<dbReference type="CDD" id="cd18809">
    <property type="entry name" value="SF1_C_RecD"/>
    <property type="match status" value="1"/>
</dbReference>
<dbReference type="Proteomes" id="UP001549122">
    <property type="component" value="Unassembled WGS sequence"/>
</dbReference>
<dbReference type="Pfam" id="PF18335">
    <property type="entry name" value="SH3_13"/>
    <property type="match status" value="1"/>
</dbReference>
<feature type="binding site" evidence="3">
    <location>
        <begin position="357"/>
        <end position="361"/>
    </location>
    <ligand>
        <name>ATP</name>
        <dbReference type="ChEBI" id="CHEBI:30616"/>
    </ligand>
</feature>
<comment type="caution">
    <text evidence="9">The sequence shown here is derived from an EMBL/GenBank/DDBJ whole genome shotgun (WGS) entry which is preliminary data.</text>
</comment>
<dbReference type="GO" id="GO:0008854">
    <property type="term" value="F:exodeoxyribonuclease V activity"/>
    <property type="evidence" value="ECO:0007669"/>
    <property type="project" value="UniProtKB-EC"/>
</dbReference>
<keyword evidence="3 9" id="KW-0378">Hydrolase</keyword>
<evidence type="ECO:0000259" key="5">
    <source>
        <dbReference type="Pfam" id="PF13538"/>
    </source>
</evidence>
<evidence type="ECO:0000259" key="8">
    <source>
        <dbReference type="Pfam" id="PF23139"/>
    </source>
</evidence>
<evidence type="ECO:0000256" key="3">
    <source>
        <dbReference type="HAMAP-Rule" id="MF_01488"/>
    </source>
</evidence>
<evidence type="ECO:0000313" key="10">
    <source>
        <dbReference type="Proteomes" id="UP001549122"/>
    </source>
</evidence>
<dbReference type="Pfam" id="PF23139">
    <property type="entry name" value="OB_YrrC"/>
    <property type="match status" value="1"/>
</dbReference>
<dbReference type="CDD" id="cd17933">
    <property type="entry name" value="DEXSc_RecD-like"/>
    <property type="match status" value="1"/>
</dbReference>
<dbReference type="Gene3D" id="3.40.50.300">
    <property type="entry name" value="P-loop containing nucleotide triphosphate hydrolases"/>
    <property type="match status" value="2"/>
</dbReference>
<dbReference type="Pfam" id="PF14520">
    <property type="entry name" value="HHH_5"/>
    <property type="match status" value="1"/>
</dbReference>
<keyword evidence="3" id="KW-0238">DNA-binding</keyword>
<evidence type="ECO:0000259" key="7">
    <source>
        <dbReference type="Pfam" id="PF18335"/>
    </source>
</evidence>
<dbReference type="InterPro" id="IPR050534">
    <property type="entry name" value="Coronavir_polyprotein_1ab"/>
</dbReference>
<proteinExistence type="inferred from homology"/>
<evidence type="ECO:0000313" key="9">
    <source>
        <dbReference type="EMBL" id="MET3557027.1"/>
    </source>
</evidence>
<dbReference type="EC" id="5.6.2.3" evidence="3"/>
<protein>
    <recommendedName>
        <fullName evidence="3">ATP-dependent RecD2 DNA helicase</fullName>
        <ecNumber evidence="3">5.6.2.3</ecNumber>
    </recommendedName>
    <alternativeName>
        <fullName evidence="3">DNA 5'-3' helicase subunit RecD2</fullName>
    </alternativeName>
</protein>